<evidence type="ECO:0000313" key="2">
    <source>
        <dbReference type="Proteomes" id="UP000711995"/>
    </source>
</evidence>
<keyword evidence="2" id="KW-1185">Reference proteome</keyword>
<reference evidence="1 2" key="1">
    <citation type="submission" date="2020-03" db="EMBL/GenBank/DDBJ databases">
        <title>Spirochaetal bacteria isolated from arthropods constitute a novel genus Entomospira genus novum within the order Spirochaetales.</title>
        <authorList>
            <person name="Grana-Miraglia L."/>
            <person name="Sikutova S."/>
            <person name="Fingerle V."/>
            <person name="Sing A."/>
            <person name="Castillo-Ramirez S."/>
            <person name="Margos G."/>
            <person name="Rudolf I."/>
        </authorList>
    </citation>
    <scope>NUCLEOTIDE SEQUENCE [LARGE SCALE GENOMIC DNA]</scope>
    <source>
        <strain evidence="1 2">BR193</strain>
    </source>
</reference>
<dbReference type="AlphaFoldDB" id="A0A968GA15"/>
<protein>
    <submittedName>
        <fullName evidence="1">Uncharacterized protein</fullName>
    </submittedName>
</protein>
<dbReference type="Proteomes" id="UP000711995">
    <property type="component" value="Unassembled WGS sequence"/>
</dbReference>
<organism evidence="1 2">
    <name type="scientific">Entomospira entomophila</name>
    <dbReference type="NCBI Taxonomy" id="2719988"/>
    <lineage>
        <taxon>Bacteria</taxon>
        <taxon>Pseudomonadati</taxon>
        <taxon>Spirochaetota</taxon>
        <taxon>Spirochaetia</taxon>
        <taxon>Spirochaetales</taxon>
        <taxon>Spirochaetaceae</taxon>
        <taxon>Entomospira</taxon>
    </lineage>
</organism>
<dbReference type="RefSeq" id="WP_167700975.1">
    <property type="nucleotide sequence ID" value="NZ_CP118175.1"/>
</dbReference>
<gene>
    <name evidence="1" type="ORF">HCT14_07550</name>
</gene>
<comment type="caution">
    <text evidence="1">The sequence shown here is derived from an EMBL/GenBank/DDBJ whole genome shotgun (WGS) entry which is preliminary data.</text>
</comment>
<proteinExistence type="predicted"/>
<dbReference type="SUPFAM" id="SSF141658">
    <property type="entry name" value="Bacteriophage trimeric proteins domain"/>
    <property type="match status" value="1"/>
</dbReference>
<dbReference type="EMBL" id="JAATLJ010000002">
    <property type="protein sequence ID" value="NIZ41358.1"/>
    <property type="molecule type" value="Genomic_DNA"/>
</dbReference>
<accession>A0A968GA15</accession>
<evidence type="ECO:0000313" key="1">
    <source>
        <dbReference type="EMBL" id="NIZ41358.1"/>
    </source>
</evidence>
<sequence length="279" mass="31649">MGLIRIHNFVEDNADQSNSVELMASWQLWLRSNKPFIRLDSGSNSLRLGQGSYFCLSQPFRWYRIVNEDVIITQSQIDIGGNFKDGHVYYLYLIDDGEHGRFVISEDAEQPIGTQLHQVLQVARFRTQSGGVIEPNSIYDSQMQHYYEDHYPIGHTLIQYPHETSPKDRMPFLEWKEISQQYAGDFFRVAGGLASTFGSGRQSDSAPNITGTFGWVHGGQGAEGVFYDDRNLPSKDTASGVFSKHIPTSFNASRSSPAYGRRNEVAPQNQTIRIWIRES</sequence>
<name>A0A968GA15_9SPIO</name>